<dbReference type="Proteomes" id="UP000295075">
    <property type="component" value="Unassembled WGS sequence"/>
</dbReference>
<keyword evidence="1" id="KW-0812">Transmembrane</keyword>
<dbReference type="AlphaFoldDB" id="A0A4V2XSY1"/>
<reference evidence="2 3" key="1">
    <citation type="submission" date="2019-03" db="EMBL/GenBank/DDBJ databases">
        <title>Draft genome sequences of novel Actinobacteria.</title>
        <authorList>
            <person name="Sahin N."/>
            <person name="Ay H."/>
            <person name="Saygin H."/>
        </authorList>
    </citation>
    <scope>NUCLEOTIDE SEQUENCE [LARGE SCALE GENOMIC DNA]</scope>
    <source>
        <strain evidence="2 3">JCM 30547</strain>
    </source>
</reference>
<name>A0A4V2XSY1_9ACTN</name>
<keyword evidence="3" id="KW-1185">Reference proteome</keyword>
<organism evidence="2 3">
    <name type="scientific">Kribbella albertanoniae</name>
    <dbReference type="NCBI Taxonomy" id="1266829"/>
    <lineage>
        <taxon>Bacteria</taxon>
        <taxon>Bacillati</taxon>
        <taxon>Actinomycetota</taxon>
        <taxon>Actinomycetes</taxon>
        <taxon>Propionibacteriales</taxon>
        <taxon>Kribbellaceae</taxon>
        <taxon>Kribbella</taxon>
    </lineage>
</organism>
<feature type="transmembrane region" description="Helical" evidence="1">
    <location>
        <begin position="7"/>
        <end position="32"/>
    </location>
</feature>
<keyword evidence="1" id="KW-0472">Membrane</keyword>
<proteinExistence type="predicted"/>
<dbReference type="OrthoDB" id="74134at2"/>
<comment type="caution">
    <text evidence="2">The sequence shown here is derived from an EMBL/GenBank/DDBJ whole genome shotgun (WGS) entry which is preliminary data.</text>
</comment>
<feature type="transmembrane region" description="Helical" evidence="1">
    <location>
        <begin position="102"/>
        <end position="123"/>
    </location>
</feature>
<gene>
    <name evidence="2" type="ORF">E1261_01070</name>
</gene>
<evidence type="ECO:0000313" key="2">
    <source>
        <dbReference type="EMBL" id="TDC35485.1"/>
    </source>
</evidence>
<feature type="transmembrane region" description="Helical" evidence="1">
    <location>
        <begin position="77"/>
        <end position="96"/>
    </location>
</feature>
<dbReference type="RefSeq" id="WP_132400268.1">
    <property type="nucleotide sequence ID" value="NZ_SMKA01000002.1"/>
</dbReference>
<dbReference type="EMBL" id="SMKA01000002">
    <property type="protein sequence ID" value="TDC35485.1"/>
    <property type="molecule type" value="Genomic_DNA"/>
</dbReference>
<accession>A0A4V2XSY1</accession>
<protein>
    <recommendedName>
        <fullName evidence="4">DUF4345 domain-containing protein</fullName>
    </recommendedName>
</protein>
<keyword evidence="1" id="KW-1133">Transmembrane helix</keyword>
<evidence type="ECO:0000256" key="1">
    <source>
        <dbReference type="SAM" id="Phobius"/>
    </source>
</evidence>
<evidence type="ECO:0008006" key="4">
    <source>
        <dbReference type="Google" id="ProtNLM"/>
    </source>
</evidence>
<evidence type="ECO:0000313" key="3">
    <source>
        <dbReference type="Proteomes" id="UP000295075"/>
    </source>
</evidence>
<sequence>MRAYVRLVLAVFGVGDLILAGWMTFFPANFYALPTLDWTPPYSEHLMQDVGGEKLGLGLVLTMAAVTFDLLLTRVALLAYTAYALTHLVFHLGHLHPHERGLSIELVVVFSLSVLLPLTALIATRSKAFTTSGQQLGA</sequence>